<keyword evidence="2" id="KW-1185">Reference proteome</keyword>
<reference evidence="1" key="1">
    <citation type="submission" date="2021-02" db="EMBL/GenBank/DDBJ databases">
        <authorList>
            <person name="Palmer J.M."/>
        </authorList>
    </citation>
    <scope>NUCLEOTIDE SEQUENCE</scope>
    <source>
        <strain evidence="1">SCRP734</strain>
    </source>
</reference>
<proteinExistence type="predicted"/>
<dbReference type="AlphaFoldDB" id="A0A8T1WDI6"/>
<organism evidence="1 2">
    <name type="scientific">Phytophthora pseudosyringae</name>
    <dbReference type="NCBI Taxonomy" id="221518"/>
    <lineage>
        <taxon>Eukaryota</taxon>
        <taxon>Sar</taxon>
        <taxon>Stramenopiles</taxon>
        <taxon>Oomycota</taxon>
        <taxon>Peronosporomycetes</taxon>
        <taxon>Peronosporales</taxon>
        <taxon>Peronosporaceae</taxon>
        <taxon>Phytophthora</taxon>
    </lineage>
</organism>
<protein>
    <submittedName>
        <fullName evidence="1">Uncharacterized protein</fullName>
    </submittedName>
</protein>
<sequence length="120" mass="12451">MEACPLRDTRGRAEGGGYRECNCPGPLHTVWRVVSSSAQNAQIRSPCQGLLGRACAVGLCGRHVAQRGTFADNSSREPAGNYAGTAHGCQAGSKRGGVAAARIFSAQANHKNLKSISNVG</sequence>
<dbReference type="EMBL" id="JAGDFM010000022">
    <property type="protein sequence ID" value="KAG7391275.1"/>
    <property type="molecule type" value="Genomic_DNA"/>
</dbReference>
<comment type="caution">
    <text evidence="1">The sequence shown here is derived from an EMBL/GenBank/DDBJ whole genome shotgun (WGS) entry which is preliminary data.</text>
</comment>
<name>A0A8T1WDI6_9STRA</name>
<accession>A0A8T1WDI6</accession>
<evidence type="ECO:0000313" key="1">
    <source>
        <dbReference type="EMBL" id="KAG7391275.1"/>
    </source>
</evidence>
<evidence type="ECO:0000313" key="2">
    <source>
        <dbReference type="Proteomes" id="UP000694044"/>
    </source>
</evidence>
<gene>
    <name evidence="1" type="ORF">PHYPSEUDO_005224</name>
</gene>
<dbReference type="Proteomes" id="UP000694044">
    <property type="component" value="Unassembled WGS sequence"/>
</dbReference>